<feature type="region of interest" description="Disordered" evidence="1">
    <location>
        <begin position="325"/>
        <end position="350"/>
    </location>
</feature>
<name>Q01ZD5_SOLUE</name>
<dbReference type="NCBIfam" id="TIGR03436">
    <property type="entry name" value="acidobact_VWFA"/>
    <property type="match status" value="1"/>
</dbReference>
<dbReference type="InParanoid" id="Q01ZD5"/>
<reference evidence="2" key="1">
    <citation type="submission" date="2006-10" db="EMBL/GenBank/DDBJ databases">
        <title>Complete sequence of Solibacter usitatus Ellin6076.</title>
        <authorList>
            <consortium name="US DOE Joint Genome Institute"/>
            <person name="Copeland A."/>
            <person name="Lucas S."/>
            <person name="Lapidus A."/>
            <person name="Barry K."/>
            <person name="Detter J.C."/>
            <person name="Glavina del Rio T."/>
            <person name="Hammon N."/>
            <person name="Israni S."/>
            <person name="Dalin E."/>
            <person name="Tice H."/>
            <person name="Pitluck S."/>
            <person name="Thompson L.S."/>
            <person name="Brettin T."/>
            <person name="Bruce D."/>
            <person name="Han C."/>
            <person name="Tapia R."/>
            <person name="Gilna P."/>
            <person name="Schmutz J."/>
            <person name="Larimer F."/>
            <person name="Land M."/>
            <person name="Hauser L."/>
            <person name="Kyrpides N."/>
            <person name="Mikhailova N."/>
            <person name="Janssen P.H."/>
            <person name="Kuske C.R."/>
            <person name="Richardson P."/>
        </authorList>
    </citation>
    <scope>NUCLEOTIDE SEQUENCE</scope>
    <source>
        <strain evidence="2">Ellin6076</strain>
    </source>
</reference>
<evidence type="ECO:0000313" key="2">
    <source>
        <dbReference type="EMBL" id="ABJ84980.1"/>
    </source>
</evidence>
<evidence type="ECO:0000256" key="1">
    <source>
        <dbReference type="SAM" id="MobiDB-lite"/>
    </source>
</evidence>
<dbReference type="InterPro" id="IPR017802">
    <property type="entry name" value="VWFA-rel_acidobac-type"/>
</dbReference>
<dbReference type="EMBL" id="CP000473">
    <property type="protein sequence ID" value="ABJ84980.1"/>
    <property type="molecule type" value="Genomic_DNA"/>
</dbReference>
<gene>
    <name evidence="2" type="ordered locus">Acid_4013</name>
</gene>
<proteinExistence type="predicted"/>
<evidence type="ECO:0008006" key="3">
    <source>
        <dbReference type="Google" id="ProtNLM"/>
    </source>
</evidence>
<dbReference type="AlphaFoldDB" id="Q01ZD5"/>
<organism evidence="2">
    <name type="scientific">Solibacter usitatus (strain Ellin6076)</name>
    <dbReference type="NCBI Taxonomy" id="234267"/>
    <lineage>
        <taxon>Bacteria</taxon>
        <taxon>Pseudomonadati</taxon>
        <taxon>Acidobacteriota</taxon>
        <taxon>Terriglobia</taxon>
        <taxon>Bryobacterales</taxon>
        <taxon>Solibacteraceae</taxon>
        <taxon>Candidatus Solibacter</taxon>
    </lineage>
</organism>
<sequence length="563" mass="60828" precursor="true">MIKSGKVFTSPRLLALGFTVAILMGQQPAPVFRAGAKLVELTVTVLDKKGNAVAGLEPADFTILDEGKPRPVALFRFDGVPAAAPAATAPAPPLPPGVFSNRFERAGEETPRNITALVLDTLNTPPEQSTVARAQMFRYLRTLAPQTRVALFLMGTQLRILHDFTDDADALRAKLDKATLAMPLANVTNYSQSIVEAEAFVNMFAGDPAMQKAAEEMARTMLEVEGMANAQARRLRMERSLAAMEALGQHLAGIPGRKNLVWIGSGFSMLSITGAMGMGIHGSVDNFELKVRQASQRLAQQGIILYIVDSKGLDIPWDQTAAARTTLPPRGRGRFEPQMDSESASNDPRPAMGLMAAITGGRYLHNTNDLTAGFKQTATDMQGSYSLGFYMPGDPDNKWHKLKIQVKRPGVSVRHREGYLASLGPDQSPAWTTENWRAAFANPLASTVIPLAAKCERTPSGELALTVVTEVTAVQFRTEGENRIAELEVAIGDFAPDGSGHTSRNVFSASVPAAKWEDASKQGLTYSHTWKPAAEVTRLRVIVHDVRGGQYGTLDIPLGKLSQ</sequence>
<dbReference type="KEGG" id="sus:Acid_4013"/>
<protein>
    <recommendedName>
        <fullName evidence="3">VWFA-related domain-containing protein</fullName>
    </recommendedName>
</protein>
<dbReference type="STRING" id="234267.Acid_4013"/>
<dbReference type="eggNOG" id="COG2304">
    <property type="taxonomic scope" value="Bacteria"/>
</dbReference>
<dbReference type="HOGENOM" id="CLU_500368_0_0_0"/>
<accession>Q01ZD5</accession>